<dbReference type="InterPro" id="IPR018289">
    <property type="entry name" value="MULE_transposase_dom"/>
</dbReference>
<sequence length="304" mass="34839">MIVFASKENLKKLGRSTTWFSDGKFMVCPSLFTQLYTIHGLVKEHPAPVALPFVYALLRNKAESSYAKVLEVLKEKAAELQINFPEPETVVSDFELPIINSIKAVFPHTTPRLCFFHLGQSLWSKFVLTVCDDRNVQGAGLQAAYSDPNNRKLRDGIHVLLSLAFVPVEDLPDAFDELREELVDDLLEIADQYIPADWNQYLAAQHAEQRFNNLCEAWHRRFNSLVGKAHLTFYALLRDVRKEQATTESHLRELGLGRPIREPQRKKYKNVTDRLQNIVLHYQKHKEDGSVLANLRACGHQFTL</sequence>
<proteinExistence type="predicted"/>
<dbReference type="Proteomes" id="UP001219518">
    <property type="component" value="Unassembled WGS sequence"/>
</dbReference>
<dbReference type="AlphaFoldDB" id="A0AAE1L7W9"/>
<dbReference type="EMBL" id="JAHWGI010000122">
    <property type="protein sequence ID" value="KAK3909783.1"/>
    <property type="molecule type" value="Genomic_DNA"/>
</dbReference>
<protein>
    <submittedName>
        <fullName evidence="2">RNA polymerase-associated protein RapA</fullName>
    </submittedName>
</protein>
<dbReference type="Pfam" id="PF10551">
    <property type="entry name" value="MULE"/>
    <property type="match status" value="1"/>
</dbReference>
<organism evidence="2 3">
    <name type="scientific">Frankliniella fusca</name>
    <dbReference type="NCBI Taxonomy" id="407009"/>
    <lineage>
        <taxon>Eukaryota</taxon>
        <taxon>Metazoa</taxon>
        <taxon>Ecdysozoa</taxon>
        <taxon>Arthropoda</taxon>
        <taxon>Hexapoda</taxon>
        <taxon>Insecta</taxon>
        <taxon>Pterygota</taxon>
        <taxon>Neoptera</taxon>
        <taxon>Paraneoptera</taxon>
        <taxon>Thysanoptera</taxon>
        <taxon>Terebrantia</taxon>
        <taxon>Thripoidea</taxon>
        <taxon>Thripidae</taxon>
        <taxon>Frankliniella</taxon>
    </lineage>
</organism>
<comment type="caution">
    <text evidence="2">The sequence shown here is derived from an EMBL/GenBank/DDBJ whole genome shotgun (WGS) entry which is preliminary data.</text>
</comment>
<reference evidence="2" key="1">
    <citation type="submission" date="2021-07" db="EMBL/GenBank/DDBJ databases">
        <authorList>
            <person name="Catto M.A."/>
            <person name="Jacobson A."/>
            <person name="Kennedy G."/>
            <person name="Labadie P."/>
            <person name="Hunt B.G."/>
            <person name="Srinivasan R."/>
        </authorList>
    </citation>
    <scope>NUCLEOTIDE SEQUENCE</scope>
    <source>
        <strain evidence="2">PL_HMW_Pooled</strain>
        <tissue evidence="2">Head</tissue>
    </source>
</reference>
<keyword evidence="3" id="KW-1185">Reference proteome</keyword>
<feature type="domain" description="MULE transposase" evidence="1">
    <location>
        <begin position="50"/>
        <end position="119"/>
    </location>
</feature>
<gene>
    <name evidence="2" type="ORF">KUF71_019792</name>
</gene>
<accession>A0AAE1L7W9</accession>
<dbReference type="PANTHER" id="PTHR47160">
    <property type="entry name" value="PUTATIVE-RELATED"/>
    <property type="match status" value="1"/>
</dbReference>
<name>A0AAE1L7W9_9NEOP</name>
<dbReference type="PANTHER" id="PTHR47160:SF10">
    <property type="entry name" value="MULE TRANSPOSASE DOMAIN-CONTAINING PROTEIN"/>
    <property type="match status" value="1"/>
</dbReference>
<evidence type="ECO:0000313" key="3">
    <source>
        <dbReference type="Proteomes" id="UP001219518"/>
    </source>
</evidence>
<reference evidence="2" key="2">
    <citation type="journal article" date="2023" name="BMC Genomics">
        <title>Pest status, molecular evolution, and epigenetic factors derived from the genome assembly of Frankliniella fusca, a thysanopteran phytovirus vector.</title>
        <authorList>
            <person name="Catto M.A."/>
            <person name="Labadie P.E."/>
            <person name="Jacobson A.L."/>
            <person name="Kennedy G.G."/>
            <person name="Srinivasan R."/>
            <person name="Hunt B.G."/>
        </authorList>
    </citation>
    <scope>NUCLEOTIDE SEQUENCE</scope>
    <source>
        <strain evidence="2">PL_HMW_Pooled</strain>
    </source>
</reference>
<evidence type="ECO:0000259" key="1">
    <source>
        <dbReference type="Pfam" id="PF10551"/>
    </source>
</evidence>
<evidence type="ECO:0000313" key="2">
    <source>
        <dbReference type="EMBL" id="KAK3909783.1"/>
    </source>
</evidence>